<feature type="domain" description="Phage tail tape measure protein" evidence="3">
    <location>
        <begin position="238"/>
        <end position="437"/>
    </location>
</feature>
<dbReference type="RefSeq" id="WP_064787321.1">
    <property type="nucleotide sequence ID" value="NZ_CP031555.1"/>
</dbReference>
<protein>
    <submittedName>
        <fullName evidence="4">Phage tail tape measure protein</fullName>
    </submittedName>
</protein>
<reference evidence="4 5" key="1">
    <citation type="submission" date="2018-08" db="EMBL/GenBank/DDBJ databases">
        <title>Complete genome sequence of type strain Thalassospira indica MCCC 1A01103T, isolated from isolated from deep seawater of the Indian Ocean.</title>
        <authorList>
            <person name="Liu Y."/>
        </authorList>
    </citation>
    <scope>NUCLEOTIDE SEQUENCE [LARGE SCALE GENOMIC DNA]</scope>
    <source>
        <strain evidence="4 5">PB8BT</strain>
    </source>
</reference>
<evidence type="ECO:0000313" key="5">
    <source>
        <dbReference type="Proteomes" id="UP000256971"/>
    </source>
</evidence>
<dbReference type="PANTHER" id="PTHR37813:SF1">
    <property type="entry name" value="FELS-2 PROPHAGE PROTEIN"/>
    <property type="match status" value="1"/>
</dbReference>
<feature type="transmembrane region" description="Helical" evidence="2">
    <location>
        <begin position="538"/>
        <end position="565"/>
    </location>
</feature>
<sequence>MSDLKLNILMQAADKVSAPFRKIKQSSGQLKDQLAQAAGRVRDLERVSGNLQSFKELKAAARQNAAALNTAQQRAQQLGQQIASTDKVTRKMRNEFNAARKEVNRLENAQQQISTSTGALRRNLSAAGIDTRKLGDAQRKLKTDLDAARAAADKQAKSLERARMKTNALAQARSKMQKTMQLQANMAIGGAAGMAAGGAALALGGRMASAGIDFDEQMSGVGAIARLDKASEAMTSLRAQAEELGATTSFSASEAASGMQFLAMAGFEAKEILQTMPGMLDLAKAGATDLATTADIASNVLSGFGMHASEMGRLGDIMTATFTRSNVDLSMLGETMKYTAPIAKEFGASVEDVAAMSGLLGNVGIQGSQAGTALRAMFSRMASPPADALDALDQLGISTMDFNGNARSMVDILGDLAKSTEGLGSAERLAHLTAIAGQEAGAAFATLVEQGGSGEITKFIDVLNNSMGETTRVAKQMGDNAAGDIKSFWSAVEGMNISLTSTNDAPLRSLIQSATDVVRSITGWVKANPELASGLVKVAAVMAGLIFTGGLLATTVAGLLGPFAMAKFAFTALGIKAGVLGSSMGLVGKGIGLVGSVAKIAFPIVSGGIRAIGMALSANPIAVAVMAIAGAAYLLYEYWGPIKGFFVDLWDGITQAFGVAWDWISEKLQALAQPVKWLSDAIGGLFGDGKTSELTVKNGTSQKPDFSNLAKAASNPVSTMAVAPVAAAIATSPAAAAQYDQSAMQASHNTYSITVNAGTEVDPDAIAKEVARQIEMIERRNKARERSSLIDQSN</sequence>
<accession>A0ABM6XVZ8</accession>
<name>A0ABM6XVZ8_9PROT</name>
<dbReference type="EMBL" id="CP031555">
    <property type="protein sequence ID" value="AXO13762.1"/>
    <property type="molecule type" value="Genomic_DNA"/>
</dbReference>
<evidence type="ECO:0000313" key="4">
    <source>
        <dbReference type="EMBL" id="AXO13762.1"/>
    </source>
</evidence>
<keyword evidence="1" id="KW-1188">Viral release from host cell</keyword>
<keyword evidence="2" id="KW-0812">Transmembrane</keyword>
<dbReference type="InterPro" id="IPR010090">
    <property type="entry name" value="Phage_tape_meas"/>
</dbReference>
<dbReference type="Proteomes" id="UP000256971">
    <property type="component" value="Chromosome"/>
</dbReference>
<evidence type="ECO:0000256" key="1">
    <source>
        <dbReference type="ARBA" id="ARBA00022612"/>
    </source>
</evidence>
<dbReference type="NCBIfam" id="TIGR01760">
    <property type="entry name" value="tape_meas_TP901"/>
    <property type="match status" value="1"/>
</dbReference>
<keyword evidence="2" id="KW-1133">Transmembrane helix</keyword>
<gene>
    <name evidence="4" type="ORF">DY252_05650</name>
</gene>
<keyword evidence="2" id="KW-0472">Membrane</keyword>
<evidence type="ECO:0000259" key="3">
    <source>
        <dbReference type="Pfam" id="PF10145"/>
    </source>
</evidence>
<dbReference type="Pfam" id="PF10145">
    <property type="entry name" value="PhageMin_Tail"/>
    <property type="match status" value="1"/>
</dbReference>
<dbReference type="PANTHER" id="PTHR37813">
    <property type="entry name" value="FELS-2 PROPHAGE PROTEIN"/>
    <property type="match status" value="1"/>
</dbReference>
<organism evidence="4 5">
    <name type="scientific">Thalassospira indica</name>
    <dbReference type="NCBI Taxonomy" id="1891279"/>
    <lineage>
        <taxon>Bacteria</taxon>
        <taxon>Pseudomonadati</taxon>
        <taxon>Pseudomonadota</taxon>
        <taxon>Alphaproteobacteria</taxon>
        <taxon>Rhodospirillales</taxon>
        <taxon>Thalassospiraceae</taxon>
        <taxon>Thalassospira</taxon>
    </lineage>
</organism>
<keyword evidence="5" id="KW-1185">Reference proteome</keyword>
<proteinExistence type="predicted"/>
<evidence type="ECO:0000256" key="2">
    <source>
        <dbReference type="SAM" id="Phobius"/>
    </source>
</evidence>
<feature type="transmembrane region" description="Helical" evidence="2">
    <location>
        <begin position="611"/>
        <end position="636"/>
    </location>
</feature>